<sequence length="471" mass="53232">MGIIKPRRMHSTDKMRSFTSTFEMSRTTKGTLGTQLSDRTATAAQSADGMRILPSTDEITTRSENLLSTTGMRTTGDRIKQETTLSGMKSTSMPPMPSTDEMRLFTSTVLTSTAATTSTAITAIADLKISLYFRILSYQHDMDELSCQTTCDDPEGLHECFKSCNDEPRYTCVCPDGFQIRDEACIPLEECGCYHSPTGVISNGSSHVNLNCTRRCTCENDVLHCKEYSCSHNATCQKQGQSSSCECKEGYWGNGTTCQVITNCQDVYNGLSTKEGIYSIHPPSWAHEPFQVYCKGGWMLFQRRVDASVSFFNDWITYRDGFGDLNSSFWLGNEKLHVISAERDHQLRIDIWFNTTNDASEYLHYNLFRISSEATKYEITLGNYTGSFDYDYMDYHRDMKFTTYDQDNDLVIQNCAVSEFHPGGWWFNACYAIMLNGIYGGPWDAGICLFQRNTLEYNCSVVAVDMKIKPL</sequence>
<keyword evidence="2" id="KW-1015">Disulfide bond</keyword>
<evidence type="ECO:0000313" key="7">
    <source>
        <dbReference type="Proteomes" id="UP000230750"/>
    </source>
</evidence>
<dbReference type="Proteomes" id="UP000230750">
    <property type="component" value="Unassembled WGS sequence"/>
</dbReference>
<accession>A0A2G8JDP4</accession>
<dbReference type="PROSITE" id="PS51406">
    <property type="entry name" value="FIBRINOGEN_C_2"/>
    <property type="match status" value="1"/>
</dbReference>
<evidence type="ECO:0000256" key="1">
    <source>
        <dbReference type="ARBA" id="ARBA00022536"/>
    </source>
</evidence>
<dbReference type="PROSITE" id="PS50026">
    <property type="entry name" value="EGF_3"/>
    <property type="match status" value="1"/>
</dbReference>
<dbReference type="CDD" id="cd00087">
    <property type="entry name" value="FReD"/>
    <property type="match status" value="1"/>
</dbReference>
<dbReference type="Gene3D" id="2.10.25.10">
    <property type="entry name" value="Laminin"/>
    <property type="match status" value="1"/>
</dbReference>
<evidence type="ECO:0000313" key="6">
    <source>
        <dbReference type="EMBL" id="PIK33868.1"/>
    </source>
</evidence>
<dbReference type="OrthoDB" id="4062651at2759"/>
<comment type="caution">
    <text evidence="3">Lacks conserved residue(s) required for the propagation of feature annotation.</text>
</comment>
<dbReference type="InterPro" id="IPR000742">
    <property type="entry name" value="EGF"/>
</dbReference>
<dbReference type="InterPro" id="IPR036084">
    <property type="entry name" value="Ser_inhib-like_sf"/>
</dbReference>
<dbReference type="GO" id="GO:0005615">
    <property type="term" value="C:extracellular space"/>
    <property type="evidence" value="ECO:0007669"/>
    <property type="project" value="TreeGrafter"/>
</dbReference>
<evidence type="ECO:0008006" key="8">
    <source>
        <dbReference type="Google" id="ProtNLM"/>
    </source>
</evidence>
<name>A0A2G8JDP4_STIJA</name>
<dbReference type="PANTHER" id="PTHR19143">
    <property type="entry name" value="FIBRINOGEN/TENASCIN/ANGIOPOEITIN"/>
    <property type="match status" value="1"/>
</dbReference>
<dbReference type="Pfam" id="PF12947">
    <property type="entry name" value="EGF_3"/>
    <property type="match status" value="1"/>
</dbReference>
<dbReference type="EMBL" id="MRZV01002379">
    <property type="protein sequence ID" value="PIK33868.1"/>
    <property type="molecule type" value="Genomic_DNA"/>
</dbReference>
<dbReference type="STRING" id="307972.A0A2G8JDP4"/>
<dbReference type="SUPFAM" id="SSF57567">
    <property type="entry name" value="Serine protease inhibitors"/>
    <property type="match status" value="1"/>
</dbReference>
<organism evidence="6 7">
    <name type="scientific">Stichopus japonicus</name>
    <name type="common">Sea cucumber</name>
    <dbReference type="NCBI Taxonomy" id="307972"/>
    <lineage>
        <taxon>Eukaryota</taxon>
        <taxon>Metazoa</taxon>
        <taxon>Echinodermata</taxon>
        <taxon>Eleutherozoa</taxon>
        <taxon>Echinozoa</taxon>
        <taxon>Holothuroidea</taxon>
        <taxon>Aspidochirotacea</taxon>
        <taxon>Aspidochirotida</taxon>
        <taxon>Stichopodidae</taxon>
        <taxon>Apostichopus</taxon>
    </lineage>
</organism>
<keyword evidence="1 3" id="KW-0245">EGF-like domain</keyword>
<feature type="domain" description="Fibrinogen C-terminal" evidence="5">
    <location>
        <begin position="255"/>
        <end position="471"/>
    </location>
</feature>
<dbReference type="InterPro" id="IPR002181">
    <property type="entry name" value="Fibrinogen_a/b/g_C_dom"/>
</dbReference>
<dbReference type="Pfam" id="PF00147">
    <property type="entry name" value="Fibrinogen_C"/>
    <property type="match status" value="1"/>
</dbReference>
<dbReference type="PANTHER" id="PTHR19143:SF327">
    <property type="entry name" value="FI21813P1-RELATED"/>
    <property type="match status" value="1"/>
</dbReference>
<feature type="domain" description="EGF-like" evidence="4">
    <location>
        <begin position="221"/>
        <end position="259"/>
    </location>
</feature>
<evidence type="ECO:0000259" key="4">
    <source>
        <dbReference type="PROSITE" id="PS50026"/>
    </source>
</evidence>
<protein>
    <recommendedName>
        <fullName evidence="8">Fibrinogen C-terminal domain-containing protein</fullName>
    </recommendedName>
</protein>
<gene>
    <name evidence="6" type="ORF">BSL78_29313</name>
</gene>
<dbReference type="InterPro" id="IPR014716">
    <property type="entry name" value="Fibrinogen_a/b/g_C_1"/>
</dbReference>
<reference evidence="6 7" key="1">
    <citation type="journal article" date="2017" name="PLoS Biol.">
        <title>The sea cucumber genome provides insights into morphological evolution and visceral regeneration.</title>
        <authorList>
            <person name="Zhang X."/>
            <person name="Sun L."/>
            <person name="Yuan J."/>
            <person name="Sun Y."/>
            <person name="Gao Y."/>
            <person name="Zhang L."/>
            <person name="Li S."/>
            <person name="Dai H."/>
            <person name="Hamel J.F."/>
            <person name="Liu C."/>
            <person name="Yu Y."/>
            <person name="Liu S."/>
            <person name="Lin W."/>
            <person name="Guo K."/>
            <person name="Jin S."/>
            <person name="Xu P."/>
            <person name="Storey K.B."/>
            <person name="Huan P."/>
            <person name="Zhang T."/>
            <person name="Zhou Y."/>
            <person name="Zhang J."/>
            <person name="Lin C."/>
            <person name="Li X."/>
            <person name="Xing L."/>
            <person name="Huo D."/>
            <person name="Sun M."/>
            <person name="Wang L."/>
            <person name="Mercier A."/>
            <person name="Li F."/>
            <person name="Yang H."/>
            <person name="Xiang J."/>
        </authorList>
    </citation>
    <scope>NUCLEOTIDE SEQUENCE [LARGE SCALE GENOMIC DNA]</scope>
    <source>
        <strain evidence="6">Shaxun</strain>
        <tissue evidence="6">Muscle</tissue>
    </source>
</reference>
<dbReference type="Gene3D" id="3.90.215.10">
    <property type="entry name" value="Gamma Fibrinogen, chain A, domain 1"/>
    <property type="match status" value="1"/>
</dbReference>
<comment type="caution">
    <text evidence="6">The sequence shown here is derived from an EMBL/GenBank/DDBJ whole genome shotgun (WGS) entry which is preliminary data.</text>
</comment>
<dbReference type="AlphaFoldDB" id="A0A2G8JDP4"/>
<dbReference type="InterPro" id="IPR024731">
    <property type="entry name" value="NELL2-like_EGF"/>
</dbReference>
<dbReference type="InterPro" id="IPR036056">
    <property type="entry name" value="Fibrinogen-like_C"/>
</dbReference>
<dbReference type="SUPFAM" id="SSF56496">
    <property type="entry name" value="Fibrinogen C-terminal domain-like"/>
    <property type="match status" value="1"/>
</dbReference>
<evidence type="ECO:0000259" key="5">
    <source>
        <dbReference type="PROSITE" id="PS51406"/>
    </source>
</evidence>
<keyword evidence="7" id="KW-1185">Reference proteome</keyword>
<dbReference type="SMART" id="SM00186">
    <property type="entry name" value="FBG"/>
    <property type="match status" value="1"/>
</dbReference>
<evidence type="ECO:0000256" key="2">
    <source>
        <dbReference type="ARBA" id="ARBA00023157"/>
    </source>
</evidence>
<evidence type="ECO:0000256" key="3">
    <source>
        <dbReference type="PROSITE-ProRule" id="PRU00076"/>
    </source>
</evidence>
<dbReference type="PROSITE" id="PS01186">
    <property type="entry name" value="EGF_2"/>
    <property type="match status" value="1"/>
</dbReference>
<dbReference type="CDD" id="cd19941">
    <property type="entry name" value="TIL"/>
    <property type="match status" value="1"/>
</dbReference>
<proteinExistence type="predicted"/>
<dbReference type="InterPro" id="IPR050373">
    <property type="entry name" value="Fibrinogen_C-term_domain"/>
</dbReference>
<dbReference type="SMART" id="SM00181">
    <property type="entry name" value="EGF"/>
    <property type="match status" value="2"/>
</dbReference>